<evidence type="ECO:0000313" key="2">
    <source>
        <dbReference type="Proteomes" id="UP000305451"/>
    </source>
</evidence>
<organism evidence="1 2">
    <name type="scientific">Marinicauda pacifica</name>
    <dbReference type="NCBI Taxonomy" id="1133559"/>
    <lineage>
        <taxon>Bacteria</taxon>
        <taxon>Pseudomonadati</taxon>
        <taxon>Pseudomonadota</taxon>
        <taxon>Alphaproteobacteria</taxon>
        <taxon>Maricaulales</taxon>
        <taxon>Maricaulaceae</taxon>
        <taxon>Marinicauda</taxon>
    </lineage>
</organism>
<dbReference type="OrthoDB" id="6428734at2"/>
<reference evidence="1 2" key="1">
    <citation type="journal article" date="2013" name="Int. J. Syst. Evol. Microbiol.">
        <title>Marinicauda pacifica gen. nov., sp. nov., a prosthecate alphaproteobacterium of the family Hyphomonadaceae isolated from deep seawater.</title>
        <authorList>
            <person name="Zhang X.Y."/>
            <person name="Li G.W."/>
            <person name="Wang C.S."/>
            <person name="Zhang Y.J."/>
            <person name="Xu X.W."/>
            <person name="Li H."/>
            <person name="Liu A."/>
            <person name="Liu C."/>
            <person name="Xie B.B."/>
            <person name="Qin Q.L."/>
            <person name="Xu Z."/>
            <person name="Chen X.L."/>
            <person name="Zhou B.C."/>
            <person name="Zhang Y.Z."/>
        </authorList>
    </citation>
    <scope>NUCLEOTIDE SEQUENCE [LARGE SCALE GENOMIC DNA]</scope>
    <source>
        <strain evidence="1 2">P-1 km-3</strain>
    </source>
</reference>
<evidence type="ECO:0000313" key="1">
    <source>
        <dbReference type="EMBL" id="TGY93347.1"/>
    </source>
</evidence>
<dbReference type="AlphaFoldDB" id="A0A4S2HBL8"/>
<protein>
    <submittedName>
        <fullName evidence="1">Uncharacterized protein</fullName>
    </submittedName>
</protein>
<dbReference type="EMBL" id="SRXV01000002">
    <property type="protein sequence ID" value="TGY93347.1"/>
    <property type="molecule type" value="Genomic_DNA"/>
</dbReference>
<keyword evidence="2" id="KW-1185">Reference proteome</keyword>
<sequence length="198" mass="21635">MSYIDSYPHELVGYFGPVPVYRPLEDIPGFVTETGWDGDFACRTDQIVIGGGSGERPGTVLERPAAAMACFALEHDGFDLPDSLRAAYQAEAGKAPIARHYGFDAEEHAAFAALIRSDGLLNPFYDGPDLTPETWLACSLGEFVYAAMPDLAPDRAAELARFERGRVHTRYNNILLPPPGLPVYANGGTAFEAVRRRR</sequence>
<dbReference type="Proteomes" id="UP000305451">
    <property type="component" value="Unassembled WGS sequence"/>
</dbReference>
<comment type="caution">
    <text evidence="1">The sequence shown here is derived from an EMBL/GenBank/DDBJ whole genome shotgun (WGS) entry which is preliminary data.</text>
</comment>
<accession>A0A4S2HBL8</accession>
<name>A0A4S2HBL8_9PROT</name>
<proteinExistence type="predicted"/>
<dbReference type="RefSeq" id="WP_135945069.1">
    <property type="nucleotide sequence ID" value="NZ_BMEI01000002.1"/>
</dbReference>
<gene>
    <name evidence="1" type="ORF">E5162_09900</name>
</gene>